<evidence type="ECO:0000313" key="2">
    <source>
        <dbReference type="EMBL" id="GLV14534.1"/>
    </source>
</evidence>
<sequence length="213" mass="24100">MFNGFDEADFDVFFIPGLEPRMTAIRARIQPKLAVLGDYFVPFLSERLQSSMYAHVAKHARRTVNPPSDTWVAFSANSRGYKQHPHFQIGIWPTHVFAAFGYIYEAKDKVAFGHYLQAQASEIQRIVPDDFIYIPDHTQPSSIPAAQVADREIAAFGERLVQVKKAELLIGRRLDKELAITHSGAQLVEWVESTFTPLCKLWIEASRAQVSHG</sequence>
<dbReference type="Gene3D" id="3.30.930.20">
    <property type="entry name" value="Protein of unknown function DUF1054"/>
    <property type="match status" value="1"/>
</dbReference>
<dbReference type="AlphaFoldDB" id="A0A1H2WAN2"/>
<evidence type="ECO:0000313" key="4">
    <source>
        <dbReference type="Proteomes" id="UP000182589"/>
    </source>
</evidence>
<name>A0A1H2WAN2_9BACL</name>
<dbReference type="EMBL" id="FNOJ01000014">
    <property type="protein sequence ID" value="SDW77578.1"/>
    <property type="molecule type" value="Genomic_DNA"/>
</dbReference>
<protein>
    <recommendedName>
        <fullName evidence="1">UPF0637 protein Heshes_22180</fullName>
    </recommendedName>
</protein>
<dbReference type="SUPFAM" id="SSF142913">
    <property type="entry name" value="YktB/PF0168-like"/>
    <property type="match status" value="1"/>
</dbReference>
<dbReference type="PIRSF" id="PIRSF021332">
    <property type="entry name" value="DUF1054"/>
    <property type="match status" value="1"/>
</dbReference>
<dbReference type="InterPro" id="IPR009403">
    <property type="entry name" value="UPF0637"/>
</dbReference>
<dbReference type="HAMAP" id="MF_01851">
    <property type="entry name" value="UPF0637"/>
    <property type="match status" value="1"/>
</dbReference>
<dbReference type="Pfam" id="PF06335">
    <property type="entry name" value="DUF1054"/>
    <property type="match status" value="1"/>
</dbReference>
<accession>A0A1H2WAN2</accession>
<reference evidence="4" key="2">
    <citation type="submission" date="2016-10" db="EMBL/GenBank/DDBJ databases">
        <authorList>
            <person name="Varghese N."/>
        </authorList>
    </citation>
    <scope>NUCLEOTIDE SEQUENCE [LARGE SCALE GENOMIC DNA]</scope>
    <source>
        <strain evidence="4">DSM 12489</strain>
    </source>
</reference>
<dbReference type="EMBL" id="BSRA01000013">
    <property type="protein sequence ID" value="GLV14534.1"/>
    <property type="molecule type" value="Genomic_DNA"/>
</dbReference>
<gene>
    <name evidence="2" type="ORF">Heshes_22180</name>
    <name evidence="3" type="ORF">SAMN04489725_11433</name>
</gene>
<dbReference type="Proteomes" id="UP000182589">
    <property type="component" value="Unassembled WGS sequence"/>
</dbReference>
<proteinExistence type="inferred from homology"/>
<dbReference type="Proteomes" id="UP001157137">
    <property type="component" value="Unassembled WGS sequence"/>
</dbReference>
<dbReference type="InterPro" id="IPR053707">
    <property type="entry name" value="UPF0637_domain_sf"/>
</dbReference>
<evidence type="ECO:0000256" key="1">
    <source>
        <dbReference type="HAMAP-Rule" id="MF_01851"/>
    </source>
</evidence>
<organism evidence="3 4">
    <name type="scientific">Alicyclobacillus hesperidum</name>
    <dbReference type="NCBI Taxonomy" id="89784"/>
    <lineage>
        <taxon>Bacteria</taxon>
        <taxon>Bacillati</taxon>
        <taxon>Bacillota</taxon>
        <taxon>Bacilli</taxon>
        <taxon>Bacillales</taxon>
        <taxon>Alicyclobacillaceae</taxon>
        <taxon>Alicyclobacillus</taxon>
    </lineage>
</organism>
<comment type="similarity">
    <text evidence="1">Belongs to the UPF0637 family.</text>
</comment>
<evidence type="ECO:0000313" key="3">
    <source>
        <dbReference type="EMBL" id="SDW77578.1"/>
    </source>
</evidence>
<keyword evidence="4" id="KW-1185">Reference proteome</keyword>
<reference evidence="3" key="1">
    <citation type="submission" date="2016-10" db="EMBL/GenBank/DDBJ databases">
        <authorList>
            <person name="de Groot N.N."/>
        </authorList>
    </citation>
    <scope>NUCLEOTIDE SEQUENCE [LARGE SCALE GENOMIC DNA]</scope>
    <source>
        <strain evidence="3">DSM 12489</strain>
    </source>
</reference>
<dbReference type="STRING" id="89784.SAMN04489725_11433"/>
<reference evidence="2" key="3">
    <citation type="submission" date="2023-02" db="EMBL/GenBank/DDBJ databases">
        <title>Proposal of a novel subspecies: Alicyclobacillus hesperidum subspecies aegle.</title>
        <authorList>
            <person name="Goto K."/>
            <person name="Fujii T."/>
            <person name="Yasui K."/>
            <person name="Mochida K."/>
            <person name="Kato-Tanaka Y."/>
            <person name="Morohoshi S."/>
            <person name="An S.Y."/>
            <person name="Kasai H."/>
            <person name="Yokota A."/>
        </authorList>
    </citation>
    <scope>NUCLEOTIDE SEQUENCE</scope>
    <source>
        <strain evidence="2">DSM 12766</strain>
    </source>
</reference>